<comment type="catalytic activity">
    <reaction evidence="1">
        <text>ATP + protein L-histidine = ADP + protein N-phospho-L-histidine.</text>
        <dbReference type="EC" id="2.7.13.3"/>
    </reaction>
</comment>
<accession>A0ABW1II63</accession>
<keyword evidence="8" id="KW-1185">Reference proteome</keyword>
<dbReference type="InterPro" id="IPR003594">
    <property type="entry name" value="HATPase_dom"/>
</dbReference>
<evidence type="ECO:0000256" key="4">
    <source>
        <dbReference type="ARBA" id="ARBA00022777"/>
    </source>
</evidence>
<protein>
    <recommendedName>
        <fullName evidence="2">histidine kinase</fullName>
        <ecNumber evidence="2">2.7.13.3</ecNumber>
    </recommendedName>
</protein>
<keyword evidence="7" id="KW-0547">Nucleotide-binding</keyword>
<dbReference type="PANTHER" id="PTHR24421:SF10">
    <property type="entry name" value="NITRATE_NITRITE SENSOR PROTEIN NARQ"/>
    <property type="match status" value="1"/>
</dbReference>
<dbReference type="EC" id="2.7.13.3" evidence="2"/>
<dbReference type="GO" id="GO:0005524">
    <property type="term" value="F:ATP binding"/>
    <property type="evidence" value="ECO:0007669"/>
    <property type="project" value="UniProtKB-KW"/>
</dbReference>
<evidence type="ECO:0000256" key="5">
    <source>
        <dbReference type="ARBA" id="ARBA00023012"/>
    </source>
</evidence>
<reference evidence="8" key="1">
    <citation type="journal article" date="2019" name="Int. J. Syst. Evol. Microbiol.">
        <title>The Global Catalogue of Microorganisms (GCM) 10K type strain sequencing project: providing services to taxonomists for standard genome sequencing and annotation.</title>
        <authorList>
            <consortium name="The Broad Institute Genomics Platform"/>
            <consortium name="The Broad Institute Genome Sequencing Center for Infectious Disease"/>
            <person name="Wu L."/>
            <person name="Ma J."/>
        </authorList>
    </citation>
    <scope>NUCLEOTIDE SEQUENCE [LARGE SCALE GENOMIC DNA]</scope>
    <source>
        <strain evidence="8">CGMCC 4.7397</strain>
    </source>
</reference>
<gene>
    <name evidence="7" type="ORF">ACFQH9_30195</name>
</gene>
<dbReference type="Gene3D" id="3.30.565.10">
    <property type="entry name" value="Histidine kinase-like ATPase, C-terminal domain"/>
    <property type="match status" value="1"/>
</dbReference>
<dbReference type="SMART" id="SM00387">
    <property type="entry name" value="HATPase_c"/>
    <property type="match status" value="1"/>
</dbReference>
<proteinExistence type="predicted"/>
<keyword evidence="7" id="KW-0067">ATP-binding</keyword>
<dbReference type="InterPro" id="IPR050482">
    <property type="entry name" value="Sensor_HK_TwoCompSys"/>
</dbReference>
<organism evidence="7 8">
    <name type="scientific">Pseudonocardia lutea</name>
    <dbReference type="NCBI Taxonomy" id="2172015"/>
    <lineage>
        <taxon>Bacteria</taxon>
        <taxon>Bacillati</taxon>
        <taxon>Actinomycetota</taxon>
        <taxon>Actinomycetes</taxon>
        <taxon>Pseudonocardiales</taxon>
        <taxon>Pseudonocardiaceae</taxon>
        <taxon>Pseudonocardia</taxon>
    </lineage>
</organism>
<dbReference type="PANTHER" id="PTHR24421">
    <property type="entry name" value="NITRATE/NITRITE SENSOR PROTEIN NARX-RELATED"/>
    <property type="match status" value="1"/>
</dbReference>
<dbReference type="EMBL" id="JBHSQK010000108">
    <property type="protein sequence ID" value="MFC5952543.1"/>
    <property type="molecule type" value="Genomic_DNA"/>
</dbReference>
<keyword evidence="5" id="KW-0902">Two-component regulatory system</keyword>
<evidence type="ECO:0000256" key="3">
    <source>
        <dbReference type="ARBA" id="ARBA00022679"/>
    </source>
</evidence>
<comment type="caution">
    <text evidence="7">The sequence shown here is derived from an EMBL/GenBank/DDBJ whole genome shotgun (WGS) entry which is preliminary data.</text>
</comment>
<evidence type="ECO:0000256" key="1">
    <source>
        <dbReference type="ARBA" id="ARBA00000085"/>
    </source>
</evidence>
<evidence type="ECO:0000313" key="7">
    <source>
        <dbReference type="EMBL" id="MFC5952543.1"/>
    </source>
</evidence>
<feature type="domain" description="Histidine kinase/HSP90-like ATPase" evidence="6">
    <location>
        <begin position="150"/>
        <end position="240"/>
    </location>
</feature>
<evidence type="ECO:0000313" key="8">
    <source>
        <dbReference type="Proteomes" id="UP001596119"/>
    </source>
</evidence>
<keyword evidence="3" id="KW-0808">Transferase</keyword>
<name>A0ABW1II63_9PSEU</name>
<evidence type="ECO:0000259" key="6">
    <source>
        <dbReference type="SMART" id="SM00387"/>
    </source>
</evidence>
<sequence>MNGLISTVREITQGGARGRAATWLGSLVGTVAETLGVPFAALEVDGRIVAGVGGWPEHVERVPLAYGVETVGALVLPPGRRRDALLLDALAGQLARAVRAVSVAEAAVRASRELAVAHVPGGLVPALTAAARGLGDAAVEVWPLPVMDPAVEGAAYRIAVEALSNAARHAPGAAARVRVRARGSFLDVTVTDGGPGVPAGFTAGPGVHAMRGWAAAVGGACTVRRGLPGTLVEAMLPLLPVPVVPAQRTPRA</sequence>
<keyword evidence="4" id="KW-0418">Kinase</keyword>
<dbReference type="RefSeq" id="WP_379571522.1">
    <property type="nucleotide sequence ID" value="NZ_JBHSQK010000108.1"/>
</dbReference>
<dbReference type="InterPro" id="IPR036890">
    <property type="entry name" value="HATPase_C_sf"/>
</dbReference>
<dbReference type="Pfam" id="PF02518">
    <property type="entry name" value="HATPase_c"/>
    <property type="match status" value="1"/>
</dbReference>
<dbReference type="Proteomes" id="UP001596119">
    <property type="component" value="Unassembled WGS sequence"/>
</dbReference>
<evidence type="ECO:0000256" key="2">
    <source>
        <dbReference type="ARBA" id="ARBA00012438"/>
    </source>
</evidence>
<dbReference type="SUPFAM" id="SSF55874">
    <property type="entry name" value="ATPase domain of HSP90 chaperone/DNA topoisomerase II/histidine kinase"/>
    <property type="match status" value="1"/>
</dbReference>